<name>A0A388KUH9_CHABU</name>
<evidence type="ECO:0000313" key="3">
    <source>
        <dbReference type="Proteomes" id="UP000265515"/>
    </source>
</evidence>
<keyword evidence="1" id="KW-0472">Membrane</keyword>
<dbReference type="EMBL" id="BFEA01000188">
    <property type="protein sequence ID" value="GBG73699.1"/>
    <property type="molecule type" value="Genomic_DNA"/>
</dbReference>
<feature type="transmembrane region" description="Helical" evidence="1">
    <location>
        <begin position="64"/>
        <end position="89"/>
    </location>
</feature>
<dbReference type="AlphaFoldDB" id="A0A388KUH9"/>
<keyword evidence="1" id="KW-1133">Transmembrane helix</keyword>
<sequence>MGQKLVEISRTARAPGRLNSGWSEQRRFVLAIAVILLPLAAAMIAFDVFTVFFKTDFHRNSRTVLPLVTSVLVVMSYLLFGASVSILAFKNYEDVNKDWDRDIRFMKNAKGAGVCGMLAFFSIFPSLALLVWRTCSMLKFQCSKENGWRNCSMSKFQFSKENLWRMLKFQSSKENGL</sequence>
<comment type="caution">
    <text evidence="2">The sequence shown here is derived from an EMBL/GenBank/DDBJ whole genome shotgun (WGS) entry which is preliminary data.</text>
</comment>
<feature type="transmembrane region" description="Helical" evidence="1">
    <location>
        <begin position="28"/>
        <end position="52"/>
    </location>
</feature>
<feature type="transmembrane region" description="Helical" evidence="1">
    <location>
        <begin position="109"/>
        <end position="132"/>
    </location>
</feature>
<reference evidence="2 3" key="1">
    <citation type="journal article" date="2018" name="Cell">
        <title>The Chara Genome: Secondary Complexity and Implications for Plant Terrestrialization.</title>
        <authorList>
            <person name="Nishiyama T."/>
            <person name="Sakayama H."/>
            <person name="Vries J.D."/>
            <person name="Buschmann H."/>
            <person name="Saint-Marcoux D."/>
            <person name="Ullrich K.K."/>
            <person name="Haas F.B."/>
            <person name="Vanderstraeten L."/>
            <person name="Becker D."/>
            <person name="Lang D."/>
            <person name="Vosolsobe S."/>
            <person name="Rombauts S."/>
            <person name="Wilhelmsson P.K.I."/>
            <person name="Janitza P."/>
            <person name="Kern R."/>
            <person name="Heyl A."/>
            <person name="Rumpler F."/>
            <person name="Villalobos L.I.A.C."/>
            <person name="Clay J.M."/>
            <person name="Skokan R."/>
            <person name="Toyoda A."/>
            <person name="Suzuki Y."/>
            <person name="Kagoshima H."/>
            <person name="Schijlen E."/>
            <person name="Tajeshwar N."/>
            <person name="Catarino B."/>
            <person name="Hetherington A.J."/>
            <person name="Saltykova A."/>
            <person name="Bonnot C."/>
            <person name="Breuninger H."/>
            <person name="Symeonidi A."/>
            <person name="Radhakrishnan G.V."/>
            <person name="Van Nieuwerburgh F."/>
            <person name="Deforce D."/>
            <person name="Chang C."/>
            <person name="Karol K.G."/>
            <person name="Hedrich R."/>
            <person name="Ulvskov P."/>
            <person name="Glockner G."/>
            <person name="Delwiche C.F."/>
            <person name="Petrasek J."/>
            <person name="Van de Peer Y."/>
            <person name="Friml J."/>
            <person name="Beilby M."/>
            <person name="Dolan L."/>
            <person name="Kohara Y."/>
            <person name="Sugano S."/>
            <person name="Fujiyama A."/>
            <person name="Delaux P.-M."/>
            <person name="Quint M."/>
            <person name="TheiBen G."/>
            <person name="Hagemann M."/>
            <person name="Harholt J."/>
            <person name="Dunand C."/>
            <person name="Zachgo S."/>
            <person name="Langdale J."/>
            <person name="Maumus F."/>
            <person name="Straeten D.V.D."/>
            <person name="Gould S.B."/>
            <person name="Rensing S.A."/>
        </authorList>
    </citation>
    <scope>NUCLEOTIDE SEQUENCE [LARGE SCALE GENOMIC DNA]</scope>
    <source>
        <strain evidence="2 3">S276</strain>
    </source>
</reference>
<proteinExistence type="predicted"/>
<dbReference type="Proteomes" id="UP000265515">
    <property type="component" value="Unassembled WGS sequence"/>
</dbReference>
<evidence type="ECO:0000256" key="1">
    <source>
        <dbReference type="SAM" id="Phobius"/>
    </source>
</evidence>
<keyword evidence="1" id="KW-0812">Transmembrane</keyword>
<dbReference type="Gramene" id="GBG73699">
    <property type="protein sequence ID" value="GBG73699"/>
    <property type="gene ID" value="CBR_g17041"/>
</dbReference>
<evidence type="ECO:0000313" key="2">
    <source>
        <dbReference type="EMBL" id="GBG73699.1"/>
    </source>
</evidence>
<protein>
    <recommendedName>
        <fullName evidence="4">CASP-like protein</fullName>
    </recommendedName>
</protein>
<organism evidence="2 3">
    <name type="scientific">Chara braunii</name>
    <name type="common">Braun's stonewort</name>
    <dbReference type="NCBI Taxonomy" id="69332"/>
    <lineage>
        <taxon>Eukaryota</taxon>
        <taxon>Viridiplantae</taxon>
        <taxon>Streptophyta</taxon>
        <taxon>Charophyceae</taxon>
        <taxon>Charales</taxon>
        <taxon>Characeae</taxon>
        <taxon>Chara</taxon>
    </lineage>
</organism>
<gene>
    <name evidence="2" type="ORF">CBR_g17041</name>
</gene>
<keyword evidence="3" id="KW-1185">Reference proteome</keyword>
<accession>A0A388KUH9</accession>
<evidence type="ECO:0008006" key="4">
    <source>
        <dbReference type="Google" id="ProtNLM"/>
    </source>
</evidence>